<dbReference type="AlphaFoldDB" id="A0A7C9TP76"/>
<gene>
    <name evidence="3" type="ORF">G3A44_19635</name>
</gene>
<organism evidence="3 4">
    <name type="scientific">Ideonella livida</name>
    <dbReference type="NCBI Taxonomy" id="2707176"/>
    <lineage>
        <taxon>Bacteria</taxon>
        <taxon>Pseudomonadati</taxon>
        <taxon>Pseudomonadota</taxon>
        <taxon>Betaproteobacteria</taxon>
        <taxon>Burkholderiales</taxon>
        <taxon>Sphaerotilaceae</taxon>
        <taxon>Ideonella</taxon>
    </lineage>
</organism>
<proteinExistence type="predicted"/>
<dbReference type="RefSeq" id="WP_163459444.1">
    <property type="nucleotide sequence ID" value="NZ_JAAGOH010000035.1"/>
</dbReference>
<evidence type="ECO:0000256" key="1">
    <source>
        <dbReference type="SAM" id="SignalP"/>
    </source>
</evidence>
<evidence type="ECO:0000313" key="4">
    <source>
        <dbReference type="Proteomes" id="UP000484255"/>
    </source>
</evidence>
<sequence>MRFLSARACGALALALSLAPAAALAAPAFNSGTWTFTQDRWLDGGTATLSFTGADSDRDGLLELGELTAFSIDHDRLATLDRFNILRAFGLSDLTRFSWDMGDSTTFGDNATDSFSAEYLYGSGGWMARIFGYDEGGFESGYWVGSVERDDYASGPYTAAAVPEPASAALMLGGLAALAWRRRRN</sequence>
<feature type="chain" id="PRO_5028820091" evidence="1">
    <location>
        <begin position="26"/>
        <end position="185"/>
    </location>
</feature>
<name>A0A7C9TP76_9BURK</name>
<keyword evidence="4" id="KW-1185">Reference proteome</keyword>
<evidence type="ECO:0000259" key="2">
    <source>
        <dbReference type="Pfam" id="PF07589"/>
    </source>
</evidence>
<dbReference type="Proteomes" id="UP000484255">
    <property type="component" value="Unassembled WGS sequence"/>
</dbReference>
<dbReference type="EMBL" id="JAAGOH010000035">
    <property type="protein sequence ID" value="NDY93406.1"/>
    <property type="molecule type" value="Genomic_DNA"/>
</dbReference>
<comment type="caution">
    <text evidence="3">The sequence shown here is derived from an EMBL/GenBank/DDBJ whole genome shotgun (WGS) entry which is preliminary data.</text>
</comment>
<accession>A0A7C9TP76</accession>
<feature type="domain" description="Ice-binding protein C-terminal" evidence="2">
    <location>
        <begin position="161"/>
        <end position="183"/>
    </location>
</feature>
<reference evidence="3 4" key="1">
    <citation type="submission" date="2020-02" db="EMBL/GenBank/DDBJ databases">
        <title>Ideonella bacterium strain TBM-1.</title>
        <authorList>
            <person name="Chen W.-M."/>
        </authorList>
    </citation>
    <scope>NUCLEOTIDE SEQUENCE [LARGE SCALE GENOMIC DNA]</scope>
    <source>
        <strain evidence="3 4">TBM-1</strain>
    </source>
</reference>
<evidence type="ECO:0000313" key="3">
    <source>
        <dbReference type="EMBL" id="NDY93406.1"/>
    </source>
</evidence>
<feature type="signal peptide" evidence="1">
    <location>
        <begin position="1"/>
        <end position="25"/>
    </location>
</feature>
<protein>
    <submittedName>
        <fullName evidence="3">PEP-CTERM sorting domain-containing protein</fullName>
    </submittedName>
</protein>
<dbReference type="InterPro" id="IPR013424">
    <property type="entry name" value="Ice-binding_C"/>
</dbReference>
<dbReference type="Pfam" id="PF07589">
    <property type="entry name" value="PEP-CTERM"/>
    <property type="match status" value="1"/>
</dbReference>
<dbReference type="NCBIfam" id="TIGR02595">
    <property type="entry name" value="PEP_CTERM"/>
    <property type="match status" value="1"/>
</dbReference>
<keyword evidence="1" id="KW-0732">Signal</keyword>